<feature type="signal peptide" evidence="4">
    <location>
        <begin position="1"/>
        <end position="24"/>
    </location>
</feature>
<reference evidence="6 7" key="2">
    <citation type="submission" date="2016-05" db="EMBL/GenBank/DDBJ databases">
        <title>Lineage-specific infection strategies underlie the spectrum of fungal disease in amphibians.</title>
        <authorList>
            <person name="Cuomo C.A."/>
            <person name="Farrer R.A."/>
            <person name="James T."/>
            <person name="Longcore J."/>
            <person name="Birren B."/>
        </authorList>
    </citation>
    <scope>NUCLEOTIDE SEQUENCE [LARGE SCALE GENOMIC DNA]</scope>
    <source>
        <strain evidence="6 7">JEL423</strain>
    </source>
</reference>
<dbReference type="eggNOG" id="ENOG502S31Y">
    <property type="taxonomic scope" value="Eukaryota"/>
</dbReference>
<evidence type="ECO:0000256" key="1">
    <source>
        <dbReference type="ARBA" id="ARBA00022723"/>
    </source>
</evidence>
<dbReference type="Pfam" id="PF00264">
    <property type="entry name" value="Tyrosinase"/>
    <property type="match status" value="1"/>
</dbReference>
<keyword evidence="2" id="KW-0186">Copper</keyword>
<feature type="chain" id="PRO_5008077557" description="Tyrosinase copper-binding domain-containing protein" evidence="4">
    <location>
        <begin position="25"/>
        <end position="536"/>
    </location>
</feature>
<evidence type="ECO:0000256" key="4">
    <source>
        <dbReference type="SAM" id="SignalP"/>
    </source>
</evidence>
<dbReference type="GO" id="GO:0016491">
    <property type="term" value="F:oxidoreductase activity"/>
    <property type="evidence" value="ECO:0007669"/>
    <property type="project" value="InterPro"/>
</dbReference>
<gene>
    <name evidence="6" type="ORF">BDEG_21790</name>
</gene>
<feature type="compositionally biased region" description="Polar residues" evidence="3">
    <location>
        <begin position="363"/>
        <end position="377"/>
    </location>
</feature>
<keyword evidence="4" id="KW-0732">Signal</keyword>
<evidence type="ECO:0000256" key="3">
    <source>
        <dbReference type="SAM" id="MobiDB-lite"/>
    </source>
</evidence>
<dbReference type="GO" id="GO:0046872">
    <property type="term" value="F:metal ion binding"/>
    <property type="evidence" value="ECO:0007669"/>
    <property type="project" value="UniProtKB-KW"/>
</dbReference>
<feature type="domain" description="Tyrosinase copper-binding" evidence="5">
    <location>
        <begin position="253"/>
        <end position="264"/>
    </location>
</feature>
<proteinExistence type="predicted"/>
<dbReference type="PANTHER" id="PTHR11474">
    <property type="entry name" value="TYROSINASE FAMILY MEMBER"/>
    <property type="match status" value="1"/>
</dbReference>
<dbReference type="OrthoDB" id="6132182at2759"/>
<dbReference type="InterPro" id="IPR008922">
    <property type="entry name" value="Di-copper_centre_dom_sf"/>
</dbReference>
<dbReference type="Proteomes" id="UP000077115">
    <property type="component" value="Unassembled WGS sequence"/>
</dbReference>
<name>A0A177WE35_BATDL</name>
<keyword evidence="1" id="KW-0479">Metal-binding</keyword>
<dbReference type="InterPro" id="IPR002227">
    <property type="entry name" value="Tyrosinase_Cu-bd"/>
</dbReference>
<organism evidence="6 7">
    <name type="scientific">Batrachochytrium dendrobatidis (strain JEL423)</name>
    <dbReference type="NCBI Taxonomy" id="403673"/>
    <lineage>
        <taxon>Eukaryota</taxon>
        <taxon>Fungi</taxon>
        <taxon>Fungi incertae sedis</taxon>
        <taxon>Chytridiomycota</taxon>
        <taxon>Chytridiomycota incertae sedis</taxon>
        <taxon>Chytridiomycetes</taxon>
        <taxon>Rhizophydiales</taxon>
        <taxon>Rhizophydiales incertae sedis</taxon>
        <taxon>Batrachochytrium</taxon>
    </lineage>
</organism>
<dbReference type="VEuPathDB" id="FungiDB:BDEG_21790"/>
<evidence type="ECO:0000256" key="2">
    <source>
        <dbReference type="ARBA" id="ARBA00023008"/>
    </source>
</evidence>
<dbReference type="PROSITE" id="PS00498">
    <property type="entry name" value="TYROSINASE_2"/>
    <property type="match status" value="1"/>
</dbReference>
<dbReference type="STRING" id="403673.A0A177WE35"/>
<sequence>MRSYLLSAVLTATCYVFMSICVQAQSIIPSGSCVSPQIHKEWRELSQQEQQAYLAAVQCLRQTPSRLAKINTPTSDHHVPSTSVYNDLVWVHMQVMNSAHMTAAFLPWHRLFLAVHDNIIRVDCKYSGPLPYWDWSVDSQAPELSPIWNSNAFGGNGNIDTRCISTGLIAQTRAQFPTPHCIYRQWRLGPQEFEGQQGGDMLGAFYSPLAIQFILQISQSYAAFRLALEDHPHNLIHSAIGGDMSGTTTSTNDPVFFLHHRNLDRLWSIWQDRYPDLALTYSGNLNSSTPDANDATVDDIMDMFGLAENDSVLQLLNIKNGGAHGRMCYQYSPSVAPNPIPTPTVSDGKSMAIPISFGISTQGDTGIGSTDSNTGPSLQKRRLQKRKPLHELLDKATSRWPKGGNETTSDEIVSGHRVALHGSPFNPVTPTAYDRADYYNLRAVDPLPKEFLQAWMHTDRDIARIRKSETQIQRFIDFVNAANGFVSDYCLGGYMQSFQSGWSSAGVLHDASRDIAEQLLVRDAAKIIGSLDRFND</sequence>
<reference evidence="6 7" key="1">
    <citation type="submission" date="2006-10" db="EMBL/GenBank/DDBJ databases">
        <title>The Genome Sequence of Batrachochytrium dendrobatidis JEL423.</title>
        <authorList>
            <consortium name="The Broad Institute Genome Sequencing Platform"/>
            <person name="Birren B."/>
            <person name="Lander E."/>
            <person name="Galagan J."/>
            <person name="Cuomo C."/>
            <person name="Devon K."/>
            <person name="Jaffe D."/>
            <person name="Butler J."/>
            <person name="Alvarez P."/>
            <person name="Gnerre S."/>
            <person name="Grabherr M."/>
            <person name="Kleber M."/>
            <person name="Mauceli E."/>
            <person name="Brockman W."/>
            <person name="Young S."/>
            <person name="LaButti K."/>
            <person name="Sykes S."/>
            <person name="DeCaprio D."/>
            <person name="Crawford M."/>
            <person name="Koehrsen M."/>
            <person name="Engels R."/>
            <person name="Montgomery P."/>
            <person name="Pearson M."/>
            <person name="Howarth C."/>
            <person name="Larson L."/>
            <person name="White J."/>
            <person name="O'Leary S."/>
            <person name="Kodira C."/>
            <person name="Zeng Q."/>
            <person name="Yandava C."/>
            <person name="Alvarado L."/>
            <person name="Longcore J."/>
            <person name="James T."/>
        </authorList>
    </citation>
    <scope>NUCLEOTIDE SEQUENCE [LARGE SCALE GENOMIC DNA]</scope>
    <source>
        <strain evidence="6 7">JEL423</strain>
    </source>
</reference>
<dbReference type="Gene3D" id="1.10.1280.10">
    <property type="entry name" value="Di-copper center containing domain from catechol oxidase"/>
    <property type="match status" value="1"/>
</dbReference>
<evidence type="ECO:0000313" key="7">
    <source>
        <dbReference type="Proteomes" id="UP000077115"/>
    </source>
</evidence>
<feature type="region of interest" description="Disordered" evidence="3">
    <location>
        <begin position="363"/>
        <end position="383"/>
    </location>
</feature>
<dbReference type="InterPro" id="IPR050316">
    <property type="entry name" value="Tyrosinase/Hemocyanin"/>
</dbReference>
<dbReference type="SUPFAM" id="SSF48056">
    <property type="entry name" value="Di-copper centre-containing domain"/>
    <property type="match status" value="1"/>
</dbReference>
<dbReference type="PANTHER" id="PTHR11474:SF126">
    <property type="entry name" value="TYROSINASE-LIKE PROTEIN TYR-1-RELATED"/>
    <property type="match status" value="1"/>
</dbReference>
<protein>
    <recommendedName>
        <fullName evidence="5">Tyrosinase copper-binding domain-containing protein</fullName>
    </recommendedName>
</protein>
<evidence type="ECO:0000313" key="6">
    <source>
        <dbReference type="EMBL" id="OAJ37800.1"/>
    </source>
</evidence>
<dbReference type="PRINTS" id="PR00092">
    <property type="entry name" value="TYROSINASE"/>
</dbReference>
<dbReference type="AlphaFoldDB" id="A0A177WE35"/>
<dbReference type="EMBL" id="DS022301">
    <property type="protein sequence ID" value="OAJ37800.1"/>
    <property type="molecule type" value="Genomic_DNA"/>
</dbReference>
<accession>A0A177WE35</accession>
<evidence type="ECO:0000259" key="5">
    <source>
        <dbReference type="PROSITE" id="PS00498"/>
    </source>
</evidence>